<dbReference type="PANTHER" id="PTHR13037">
    <property type="entry name" value="FORMIN"/>
    <property type="match status" value="1"/>
</dbReference>
<dbReference type="eggNOG" id="COG3179">
    <property type="taxonomic scope" value="Bacteria"/>
</dbReference>
<accession>E0SF81</accession>
<feature type="region of interest" description="Disordered" evidence="2">
    <location>
        <begin position="25"/>
        <end position="152"/>
    </location>
</feature>
<proteinExistence type="predicted"/>
<name>E0SF81_DICD3</name>
<evidence type="ECO:0000313" key="3">
    <source>
        <dbReference type="EMBL" id="ADM98823.1"/>
    </source>
</evidence>
<organism evidence="3 4">
    <name type="scientific">Dickeya dadantii (strain 3937)</name>
    <name type="common">Erwinia chrysanthemi (strain 3937)</name>
    <dbReference type="NCBI Taxonomy" id="198628"/>
    <lineage>
        <taxon>Bacteria</taxon>
        <taxon>Pseudomonadati</taxon>
        <taxon>Pseudomonadota</taxon>
        <taxon>Gammaproteobacteria</taxon>
        <taxon>Enterobacterales</taxon>
        <taxon>Pectobacteriaceae</taxon>
        <taxon>Dickeya</taxon>
    </lineage>
</organism>
<feature type="compositionally biased region" description="Pro residues" evidence="2">
    <location>
        <begin position="77"/>
        <end position="95"/>
    </location>
</feature>
<dbReference type="HOGENOM" id="CLU_374593_0_0_6"/>
<dbReference type="CAZy" id="GH19">
    <property type="family name" value="Glycoside Hydrolase Family 19"/>
</dbReference>
<dbReference type="KEGG" id="ddd:Dda3937_03139"/>
<reference evidence="3 4" key="1">
    <citation type="journal article" date="2011" name="J. Bacteriol.">
        <title>Genome sequence of the plant-pathogenic bacterium Dickeya dadantii 3937.</title>
        <authorList>
            <person name="Glasner J.D."/>
            <person name="Yang C.H."/>
            <person name="Reverchon S."/>
            <person name="Hugouvieux-Cotte-Pattat N."/>
            <person name="Condemine G."/>
            <person name="Bohin J.P."/>
            <person name="Van Gijsegem F."/>
            <person name="Yang S."/>
            <person name="Franza T."/>
            <person name="Expert D."/>
            <person name="Plunkett G. III"/>
            <person name="San Francisco M.J."/>
            <person name="Charkowski A.O."/>
            <person name="Py B."/>
            <person name="Bell K."/>
            <person name="Rauscher L."/>
            <person name="Rodriguez-Palenzuela P."/>
            <person name="Toussaint A."/>
            <person name="Holeva M.C."/>
            <person name="He S.Y."/>
            <person name="Douet V."/>
            <person name="Boccara M."/>
            <person name="Blanco C."/>
            <person name="Toth I."/>
            <person name="Anderson B.D."/>
            <person name="Biehl B.S."/>
            <person name="Mau B."/>
            <person name="Flynn S.M."/>
            <person name="Barras F."/>
            <person name="Lindeberg M."/>
            <person name="Birch P.R."/>
            <person name="Tsuyumu S."/>
            <person name="Shi X."/>
            <person name="Hibbing M."/>
            <person name="Yap M.N."/>
            <person name="Carpentier M."/>
            <person name="Dassa E."/>
            <person name="Umehara M."/>
            <person name="Kim J.F."/>
            <person name="Rusch M."/>
            <person name="Soni P."/>
            <person name="Mayhew G.F."/>
            <person name="Fouts D.E."/>
            <person name="Gill S.R."/>
            <person name="Blattner F.R."/>
            <person name="Keen N.T."/>
            <person name="Perna N.T."/>
        </authorList>
    </citation>
    <scope>NUCLEOTIDE SEQUENCE [LARGE SCALE GENOMIC DNA]</scope>
    <source>
        <strain evidence="3 4">3937</strain>
    </source>
</reference>
<keyword evidence="1" id="KW-0945">Host-virus interaction</keyword>
<dbReference type="Proteomes" id="UP000006859">
    <property type="component" value="Chromosome"/>
</dbReference>
<evidence type="ECO:0000313" key="4">
    <source>
        <dbReference type="Proteomes" id="UP000006859"/>
    </source>
</evidence>
<dbReference type="Gene3D" id="1.10.530.10">
    <property type="match status" value="1"/>
</dbReference>
<dbReference type="PANTHER" id="PTHR13037:SF24">
    <property type="entry name" value="POLYCOMB PROTEIN PCL-RELATED"/>
    <property type="match status" value="1"/>
</dbReference>
<protein>
    <submittedName>
        <fullName evidence="3">EF hand domain protein</fullName>
    </submittedName>
</protein>
<feature type="compositionally biased region" description="Low complexity" evidence="2">
    <location>
        <begin position="34"/>
        <end position="51"/>
    </location>
</feature>
<dbReference type="RefSeq" id="WP_013318267.1">
    <property type="nucleotide sequence ID" value="NC_014500.1"/>
</dbReference>
<sequence length="741" mass="79749">MKKNNTTRKQLVVVIKKTRSFAKKTEITTQSRQNTTAANSTAANYPNAPSSTGLDNIRLSAPEPGQSGAPATAAGQPTPPAAPPVTTVPPLPKFNPPRAETTTPPSAPPAQPSTPSAPQPSLPSPAPAPVAAAPAAEPPTAQEPATPPFAPDYAAVGNQLSKLMSGMAAPLSRLAGSFQSFAHATNQALLNPAQSVAPKTEPKPVTPATEPKPVAPAPASAKPISLPVALIKKIRTQVPADKVEEVLRALVTGAAYKQGDIAGLDDAHTRALVASTAATESAGGKLDIRNSAGYLGRYQAGASWLADAGLIAGGANAVIAAMKADGFTNEYKWGKSGGMTRFLKNKNNWKNGLDYDKYLSSAEVQDTAFKTNSDKAYKQLLKEGTIKPNMSQGEIAGILKARHIGGIGGARKAAKGIAGPTDANGTSALKYKNDLAAGNVFIESYQSGTQTTSNIDANTSKTPPVETVEKPVAKTDRDVPQRAQSGRRIIDKTQQEKKEGVDDVPKNEEHPNNKRVTISMLRKIWKNRKNVSDEKLRKIADELNANLEKSHLNTEERLSHFIAQMYQETGGSLSFSENMNYKPEVLISNFGYYKKNSAEAFSDGRTSSHIANQDAIANKVYGHRLGNSLPDDGSRYRGRGMVHLTGRNNYKDFTSYHKENWGENQDFEKNPELISSDVKYAVRAALYFWEKNGLYKIADKGFNDQATNSITKVINEKTGSYSERRKNLEKIAKERIFKEAF</sequence>
<feature type="compositionally biased region" description="Basic and acidic residues" evidence="2">
    <location>
        <begin position="488"/>
        <end position="511"/>
    </location>
</feature>
<evidence type="ECO:0000256" key="1">
    <source>
        <dbReference type="ARBA" id="ARBA00022581"/>
    </source>
</evidence>
<feature type="region of interest" description="Disordered" evidence="2">
    <location>
        <begin position="192"/>
        <end position="219"/>
    </location>
</feature>
<feature type="compositionally biased region" description="Low complexity" evidence="2">
    <location>
        <begin position="64"/>
        <end position="76"/>
    </location>
</feature>
<dbReference type="AlphaFoldDB" id="E0SF81"/>
<feature type="compositionally biased region" description="Pro residues" evidence="2">
    <location>
        <begin position="105"/>
        <end position="128"/>
    </location>
</feature>
<feature type="region of interest" description="Disordered" evidence="2">
    <location>
        <begin position="472"/>
        <end position="511"/>
    </location>
</feature>
<dbReference type="InterPro" id="IPR023346">
    <property type="entry name" value="Lysozyme-like_dom_sf"/>
</dbReference>
<dbReference type="STRING" id="198628.Dda3937_03139"/>
<dbReference type="PRINTS" id="PR01217">
    <property type="entry name" value="PRICHEXTENSN"/>
</dbReference>
<evidence type="ECO:0000256" key="2">
    <source>
        <dbReference type="SAM" id="MobiDB-lite"/>
    </source>
</evidence>
<gene>
    <name evidence="3" type="ordered locus">Dda3937_03139</name>
</gene>
<dbReference type="SUPFAM" id="SSF53955">
    <property type="entry name" value="Lysozyme-like"/>
    <property type="match status" value="1"/>
</dbReference>
<dbReference type="EMBL" id="CP002038">
    <property type="protein sequence ID" value="ADM98823.1"/>
    <property type="molecule type" value="Genomic_DNA"/>
</dbReference>
<keyword evidence="4" id="KW-1185">Reference proteome</keyword>
<feature type="compositionally biased region" description="Low complexity" evidence="2">
    <location>
        <begin position="129"/>
        <end position="144"/>
    </location>
</feature>